<dbReference type="EC" id="3.-.-.-" evidence="2"/>
<name>A0ABW4W012_9BACI</name>
<dbReference type="RefSeq" id="WP_377557405.1">
    <property type="nucleotide sequence ID" value="NZ_JBHUHQ010000016.1"/>
</dbReference>
<evidence type="ECO:0000313" key="2">
    <source>
        <dbReference type="EMBL" id="MFD2044813.1"/>
    </source>
</evidence>
<sequence>MNWSIFEKRMQQRMEQEHIPGAAVAVSKHGKIIYEQGFGVSDVKTQEPVTPDTIFGVASVTKSFTALAIVTLAEEGKLSLDDPVIRHLPNFYIPNINPMEAVQIHHLLTHSTGLTPMQRREDLNQIKEHLDYIAKEEHDLLGKPGEYFSYCNDAFLLLGAIIEKYTGKLYRRSLTEQILNPLKMFRSTFSVEEIHKMSNVSTPYVYDSKNGEFQEQDWPTLGNYEVGGGIRSSVIDLLKYGELYINKGSFEGKQLVSSEMLAKMSQPHISIDKDSFYGYAFKITPDYHGVTLVEHGGGQPGVSSNFGFVPEKGLAVAVLTNVSNVYANEIWLDAVNVALGKPIEERISKASAISLPLEKMNRFVGTYRSKEGTSLEIVIDNASLYAKIENTTYPLEINTEDTLMNVELGRTIRFYFEEEEAKPWAAFLGMRMLPRVS</sequence>
<dbReference type="PANTHER" id="PTHR46825:SF9">
    <property type="entry name" value="BETA-LACTAMASE-RELATED DOMAIN-CONTAINING PROTEIN"/>
    <property type="match status" value="1"/>
</dbReference>
<keyword evidence="3" id="KW-1185">Reference proteome</keyword>
<dbReference type="InterPro" id="IPR050491">
    <property type="entry name" value="AmpC-like"/>
</dbReference>
<evidence type="ECO:0000313" key="3">
    <source>
        <dbReference type="Proteomes" id="UP001597383"/>
    </source>
</evidence>
<gene>
    <name evidence="2" type="ORF">ACFSJF_11085</name>
</gene>
<evidence type="ECO:0000259" key="1">
    <source>
        <dbReference type="Pfam" id="PF00144"/>
    </source>
</evidence>
<proteinExistence type="predicted"/>
<protein>
    <submittedName>
        <fullName evidence="2">Serine hydrolase domain-containing protein</fullName>
        <ecNumber evidence="2">3.-.-.-</ecNumber>
    </submittedName>
</protein>
<organism evidence="2 3">
    <name type="scientific">Ornithinibacillus salinisoli</name>
    <dbReference type="NCBI Taxonomy" id="1848459"/>
    <lineage>
        <taxon>Bacteria</taxon>
        <taxon>Bacillati</taxon>
        <taxon>Bacillota</taxon>
        <taxon>Bacilli</taxon>
        <taxon>Bacillales</taxon>
        <taxon>Bacillaceae</taxon>
        <taxon>Ornithinibacillus</taxon>
    </lineage>
</organism>
<reference evidence="3" key="1">
    <citation type="journal article" date="2019" name="Int. J. Syst. Evol. Microbiol.">
        <title>The Global Catalogue of Microorganisms (GCM) 10K type strain sequencing project: providing services to taxonomists for standard genome sequencing and annotation.</title>
        <authorList>
            <consortium name="The Broad Institute Genomics Platform"/>
            <consortium name="The Broad Institute Genome Sequencing Center for Infectious Disease"/>
            <person name="Wu L."/>
            <person name="Ma J."/>
        </authorList>
    </citation>
    <scope>NUCLEOTIDE SEQUENCE [LARGE SCALE GENOMIC DNA]</scope>
    <source>
        <strain evidence="3">R28</strain>
    </source>
</reference>
<keyword evidence="2" id="KW-0378">Hydrolase</keyword>
<dbReference type="PANTHER" id="PTHR46825">
    <property type="entry name" value="D-ALANYL-D-ALANINE-CARBOXYPEPTIDASE/ENDOPEPTIDASE AMPH"/>
    <property type="match status" value="1"/>
</dbReference>
<feature type="domain" description="Beta-lactamase-related" evidence="1">
    <location>
        <begin position="6"/>
        <end position="324"/>
    </location>
</feature>
<dbReference type="GO" id="GO:0016787">
    <property type="term" value="F:hydrolase activity"/>
    <property type="evidence" value="ECO:0007669"/>
    <property type="project" value="UniProtKB-KW"/>
</dbReference>
<dbReference type="Gene3D" id="3.40.710.10">
    <property type="entry name" value="DD-peptidase/beta-lactamase superfamily"/>
    <property type="match status" value="1"/>
</dbReference>
<dbReference type="EMBL" id="JBHUHQ010000016">
    <property type="protein sequence ID" value="MFD2044813.1"/>
    <property type="molecule type" value="Genomic_DNA"/>
</dbReference>
<comment type="caution">
    <text evidence="2">The sequence shown here is derived from an EMBL/GenBank/DDBJ whole genome shotgun (WGS) entry which is preliminary data.</text>
</comment>
<dbReference type="InterPro" id="IPR012338">
    <property type="entry name" value="Beta-lactam/transpept-like"/>
</dbReference>
<dbReference type="SUPFAM" id="SSF56601">
    <property type="entry name" value="beta-lactamase/transpeptidase-like"/>
    <property type="match status" value="1"/>
</dbReference>
<dbReference type="Pfam" id="PF00144">
    <property type="entry name" value="Beta-lactamase"/>
    <property type="match status" value="1"/>
</dbReference>
<dbReference type="InterPro" id="IPR001466">
    <property type="entry name" value="Beta-lactam-related"/>
</dbReference>
<accession>A0ABW4W012</accession>
<dbReference type="Proteomes" id="UP001597383">
    <property type="component" value="Unassembled WGS sequence"/>
</dbReference>